<organism evidence="3">
    <name type="scientific">marine metagenome</name>
    <dbReference type="NCBI Taxonomy" id="408172"/>
    <lineage>
        <taxon>unclassified sequences</taxon>
        <taxon>metagenomes</taxon>
        <taxon>ecological metagenomes</taxon>
    </lineage>
</organism>
<dbReference type="GO" id="GO:0006635">
    <property type="term" value="P:fatty acid beta-oxidation"/>
    <property type="evidence" value="ECO:0007669"/>
    <property type="project" value="TreeGrafter"/>
</dbReference>
<dbReference type="InterPro" id="IPR029045">
    <property type="entry name" value="ClpP/crotonase-like_dom_sf"/>
</dbReference>
<gene>
    <name evidence="3" type="ORF">METZ01_LOCUS70351</name>
</gene>
<name>A0A381TRH1_9ZZZZ</name>
<feature type="region of interest" description="Disordered" evidence="2">
    <location>
        <begin position="247"/>
        <end position="268"/>
    </location>
</feature>
<dbReference type="Gene3D" id="1.10.12.10">
    <property type="entry name" value="Lyase 2-enoyl-coa Hydratase, Chain A, domain 2"/>
    <property type="match status" value="1"/>
</dbReference>
<dbReference type="PANTHER" id="PTHR11941">
    <property type="entry name" value="ENOYL-COA HYDRATASE-RELATED"/>
    <property type="match status" value="1"/>
</dbReference>
<accession>A0A381TRH1</accession>
<sequence length="268" mass="28862">MRDSKHDGPHGEAATYERLGHVATITYNRPEALNAVNGALRRDLNAAWERFVADEEAWVGIVTGAGDKAFCAGADLRDGTGSVGEFPGTFWEMPTVNSFESGLEVFKPTIAAVNGHCIGYGLTAAAACDFVIAADHATFSWPEVTIGIPTIVGAIRMPRKVAWADAMELLLTGEPIDAERAREIGLAWKVVPGDQVMDEARALAGRLCRAAPLAARATKEVATRTATMPWAEAVRFGETMRRVAAATDDAAEGRRAWSEKRPPDWQGR</sequence>
<evidence type="ECO:0000256" key="2">
    <source>
        <dbReference type="SAM" id="MobiDB-lite"/>
    </source>
</evidence>
<dbReference type="CDD" id="cd06558">
    <property type="entry name" value="crotonase-like"/>
    <property type="match status" value="1"/>
</dbReference>
<evidence type="ECO:0000313" key="3">
    <source>
        <dbReference type="EMBL" id="SVA17497.1"/>
    </source>
</evidence>
<dbReference type="SUPFAM" id="SSF52096">
    <property type="entry name" value="ClpP/crotonase"/>
    <property type="match status" value="1"/>
</dbReference>
<reference evidence="3" key="1">
    <citation type="submission" date="2018-05" db="EMBL/GenBank/DDBJ databases">
        <authorList>
            <person name="Lanie J.A."/>
            <person name="Ng W.-L."/>
            <person name="Kazmierczak K.M."/>
            <person name="Andrzejewski T.M."/>
            <person name="Davidsen T.M."/>
            <person name="Wayne K.J."/>
            <person name="Tettelin H."/>
            <person name="Glass J.I."/>
            <person name="Rusch D."/>
            <person name="Podicherti R."/>
            <person name="Tsui H.-C.T."/>
            <person name="Winkler M.E."/>
        </authorList>
    </citation>
    <scope>NUCLEOTIDE SEQUENCE</scope>
</reference>
<evidence type="ECO:0008006" key="4">
    <source>
        <dbReference type="Google" id="ProtNLM"/>
    </source>
</evidence>
<protein>
    <recommendedName>
        <fullName evidence="4">Crotonase</fullName>
    </recommendedName>
</protein>
<keyword evidence="1" id="KW-0456">Lyase</keyword>
<dbReference type="EMBL" id="UINC01004877">
    <property type="protein sequence ID" value="SVA17497.1"/>
    <property type="molecule type" value="Genomic_DNA"/>
</dbReference>
<dbReference type="PANTHER" id="PTHR11941:SF54">
    <property type="entry name" value="ENOYL-COA HYDRATASE, MITOCHONDRIAL"/>
    <property type="match status" value="1"/>
</dbReference>
<dbReference type="Pfam" id="PF00378">
    <property type="entry name" value="ECH_1"/>
    <property type="match status" value="1"/>
</dbReference>
<dbReference type="InterPro" id="IPR014748">
    <property type="entry name" value="Enoyl-CoA_hydra_C"/>
</dbReference>
<proteinExistence type="predicted"/>
<feature type="compositionally biased region" description="Basic and acidic residues" evidence="2">
    <location>
        <begin position="251"/>
        <end position="268"/>
    </location>
</feature>
<dbReference type="Gene3D" id="3.90.226.10">
    <property type="entry name" value="2-enoyl-CoA Hydratase, Chain A, domain 1"/>
    <property type="match status" value="1"/>
</dbReference>
<dbReference type="AlphaFoldDB" id="A0A381TRH1"/>
<dbReference type="InterPro" id="IPR001753">
    <property type="entry name" value="Enoyl-CoA_hydra/iso"/>
</dbReference>
<dbReference type="GO" id="GO:0016829">
    <property type="term" value="F:lyase activity"/>
    <property type="evidence" value="ECO:0007669"/>
    <property type="project" value="UniProtKB-KW"/>
</dbReference>
<evidence type="ECO:0000256" key="1">
    <source>
        <dbReference type="ARBA" id="ARBA00023239"/>
    </source>
</evidence>